<dbReference type="InterPro" id="IPR019560">
    <property type="entry name" value="Mitochondrial_18_kDa_protein"/>
</dbReference>
<gene>
    <name evidence="4" type="ORF">NEOLEDRAFT_1061688</name>
</gene>
<proteinExistence type="inferred from homology"/>
<dbReference type="EMBL" id="KV425564">
    <property type="protein sequence ID" value="KZT27012.1"/>
    <property type="molecule type" value="Genomic_DNA"/>
</dbReference>
<evidence type="ECO:0000313" key="5">
    <source>
        <dbReference type="Proteomes" id="UP000076761"/>
    </source>
</evidence>
<evidence type="ECO:0000313" key="4">
    <source>
        <dbReference type="EMBL" id="KZT27012.1"/>
    </source>
</evidence>
<reference evidence="4 5" key="1">
    <citation type="journal article" date="2016" name="Mol. Biol. Evol.">
        <title>Comparative Genomics of Early-Diverging Mushroom-Forming Fungi Provides Insights into the Origins of Lignocellulose Decay Capabilities.</title>
        <authorList>
            <person name="Nagy L.G."/>
            <person name="Riley R."/>
            <person name="Tritt A."/>
            <person name="Adam C."/>
            <person name="Daum C."/>
            <person name="Floudas D."/>
            <person name="Sun H."/>
            <person name="Yadav J.S."/>
            <person name="Pangilinan J."/>
            <person name="Larsson K.H."/>
            <person name="Matsuura K."/>
            <person name="Barry K."/>
            <person name="Labutti K."/>
            <person name="Kuo R."/>
            <person name="Ohm R.A."/>
            <person name="Bhattacharya S.S."/>
            <person name="Shirouzu T."/>
            <person name="Yoshinaga Y."/>
            <person name="Martin F.M."/>
            <person name="Grigoriev I.V."/>
            <person name="Hibbett D.S."/>
        </authorList>
    </citation>
    <scope>NUCLEOTIDE SEQUENCE [LARGE SCALE GENOMIC DNA]</scope>
    <source>
        <strain evidence="4 5">HHB14362 ss-1</strain>
    </source>
</reference>
<dbReference type="GO" id="GO:0000266">
    <property type="term" value="P:mitochondrial fission"/>
    <property type="evidence" value="ECO:0007669"/>
    <property type="project" value="TreeGrafter"/>
</dbReference>
<accession>A0A165TQ92</accession>
<dbReference type="AlphaFoldDB" id="A0A165TQ92"/>
<dbReference type="PANTHER" id="PTHR11001">
    <property type="entry name" value="MITOCHONDRIAL FISSION PROCESS PROTEIN 1"/>
    <property type="match status" value="1"/>
</dbReference>
<dbReference type="OrthoDB" id="424969at2759"/>
<name>A0A165TQ92_9AGAM</name>
<comment type="similarity">
    <text evidence="1">Belongs to the MTFP1 family.</text>
</comment>
<dbReference type="Pfam" id="PF10558">
    <property type="entry name" value="MTP18"/>
    <property type="match status" value="1"/>
</dbReference>
<keyword evidence="5" id="KW-1185">Reference proteome</keyword>
<dbReference type="GO" id="GO:0005739">
    <property type="term" value="C:mitochondrion"/>
    <property type="evidence" value="ECO:0007669"/>
    <property type="project" value="TreeGrafter"/>
</dbReference>
<protein>
    <recommendedName>
        <fullName evidence="2">Mitochondrial fission process protein 1</fullName>
    </recommendedName>
    <alternativeName>
        <fullName evidence="3">Mitochondrial 18 kDa protein</fullName>
    </alternativeName>
</protein>
<dbReference type="Proteomes" id="UP000076761">
    <property type="component" value="Unassembled WGS sequence"/>
</dbReference>
<evidence type="ECO:0000256" key="1">
    <source>
        <dbReference type="ARBA" id="ARBA00009224"/>
    </source>
</evidence>
<evidence type="ECO:0000256" key="2">
    <source>
        <dbReference type="ARBA" id="ARBA00017835"/>
    </source>
</evidence>
<dbReference type="PANTHER" id="PTHR11001:SF2">
    <property type="entry name" value="MITOCHONDRIAL FISSION PROCESS PROTEIN 1"/>
    <property type="match status" value="1"/>
</dbReference>
<organism evidence="4 5">
    <name type="scientific">Neolentinus lepideus HHB14362 ss-1</name>
    <dbReference type="NCBI Taxonomy" id="1314782"/>
    <lineage>
        <taxon>Eukaryota</taxon>
        <taxon>Fungi</taxon>
        <taxon>Dikarya</taxon>
        <taxon>Basidiomycota</taxon>
        <taxon>Agaricomycotina</taxon>
        <taxon>Agaricomycetes</taxon>
        <taxon>Gloeophyllales</taxon>
        <taxon>Gloeophyllaceae</taxon>
        <taxon>Neolentinus</taxon>
    </lineage>
</organism>
<sequence>MAKETVTEKVEEKVGQVEEKVGQVADNLADKNVDSTDSNIRYLAYGARLRTALFAGQRYLAYTSDVGEAFRPVVNPRIVTAAYGISWLYLAGDVGYEAFKAHRRGPTPLEASHFSEPTRLGLVVAQRSIFQSVASMALPAFTIHTVVNQAKKAFVNVKNPRVKAWGPTITGIAVVPVLPYLFDHPVETATERAFEWIEKTLIEQQQSTDVKAKKEL</sequence>
<dbReference type="InParanoid" id="A0A165TQ92"/>
<evidence type="ECO:0000256" key="3">
    <source>
        <dbReference type="ARBA" id="ARBA00029631"/>
    </source>
</evidence>